<comment type="caution">
    <text evidence="1">The sequence shown here is derived from an EMBL/GenBank/DDBJ whole genome shotgun (WGS) entry which is preliminary data.</text>
</comment>
<proteinExistence type="predicted"/>
<evidence type="ECO:0000313" key="2">
    <source>
        <dbReference type="Proteomes" id="UP001055125"/>
    </source>
</evidence>
<name>A0ABQ4S4S9_9HYPH</name>
<evidence type="ECO:0000313" key="1">
    <source>
        <dbReference type="EMBL" id="GJD96899.1"/>
    </source>
</evidence>
<dbReference type="RefSeq" id="WP_238245993.1">
    <property type="nucleotide sequence ID" value="NZ_BPQP01000072.1"/>
</dbReference>
<keyword evidence="2" id="KW-1185">Reference proteome</keyword>
<protein>
    <submittedName>
        <fullName evidence="1">Uncharacterized protein</fullName>
    </submittedName>
</protein>
<sequence length="89" mass="9484">MAEKTGATFGELYKANAITEEDLVAAVNAFMTDRTTAEFAIGGEYVLDLAAAVQASPFAMRMLNDPAFKDGSRRSAVRTAILLARPVKG</sequence>
<gene>
    <name evidence="1" type="ORF">OCOJLMKI_4126</name>
</gene>
<dbReference type="Proteomes" id="UP001055125">
    <property type="component" value="Unassembled WGS sequence"/>
</dbReference>
<dbReference type="EMBL" id="BPQP01000072">
    <property type="protein sequence ID" value="GJD96899.1"/>
    <property type="molecule type" value="Genomic_DNA"/>
</dbReference>
<organism evidence="1 2">
    <name type="scientific">Methylobacterium iners</name>
    <dbReference type="NCBI Taxonomy" id="418707"/>
    <lineage>
        <taxon>Bacteria</taxon>
        <taxon>Pseudomonadati</taxon>
        <taxon>Pseudomonadota</taxon>
        <taxon>Alphaproteobacteria</taxon>
        <taxon>Hyphomicrobiales</taxon>
        <taxon>Methylobacteriaceae</taxon>
        <taxon>Methylobacterium</taxon>
    </lineage>
</organism>
<accession>A0ABQ4S4S9</accession>
<reference evidence="1" key="1">
    <citation type="journal article" date="2021" name="Front. Microbiol.">
        <title>Comprehensive Comparative Genomics and Phenotyping of Methylobacterium Species.</title>
        <authorList>
            <person name="Alessa O."/>
            <person name="Ogura Y."/>
            <person name="Fujitani Y."/>
            <person name="Takami H."/>
            <person name="Hayashi T."/>
            <person name="Sahin N."/>
            <person name="Tani A."/>
        </authorList>
    </citation>
    <scope>NUCLEOTIDE SEQUENCE</scope>
    <source>
        <strain evidence="1">DSM 19015</strain>
    </source>
</reference>
<reference evidence="1" key="2">
    <citation type="submission" date="2021-08" db="EMBL/GenBank/DDBJ databases">
        <authorList>
            <person name="Tani A."/>
            <person name="Ola A."/>
            <person name="Ogura Y."/>
            <person name="Katsura K."/>
            <person name="Hayashi T."/>
        </authorList>
    </citation>
    <scope>NUCLEOTIDE SEQUENCE</scope>
    <source>
        <strain evidence="1">DSM 19015</strain>
    </source>
</reference>